<feature type="repeat" description="ANK" evidence="10">
    <location>
        <begin position="298"/>
        <end position="321"/>
    </location>
</feature>
<keyword evidence="3 12" id="KW-0812">Transmembrane</keyword>
<evidence type="ECO:0000313" key="15">
    <source>
        <dbReference type="Proteomes" id="UP001159428"/>
    </source>
</evidence>
<feature type="repeat" description="ANK" evidence="10">
    <location>
        <begin position="859"/>
        <end position="879"/>
    </location>
</feature>
<reference evidence="14 15" key="1">
    <citation type="submission" date="2022-05" db="EMBL/GenBank/DDBJ databases">
        <authorList>
            <consortium name="Genoscope - CEA"/>
            <person name="William W."/>
        </authorList>
    </citation>
    <scope>NUCLEOTIDE SEQUENCE [LARGE SCALE GENOMIC DNA]</scope>
</reference>
<feature type="repeat" description="ANK" evidence="10">
    <location>
        <begin position="723"/>
        <end position="755"/>
    </location>
</feature>
<feature type="repeat" description="ANK" evidence="10">
    <location>
        <begin position="939"/>
        <end position="961"/>
    </location>
</feature>
<keyword evidence="9" id="KW-0407">Ion channel</keyword>
<dbReference type="EMBL" id="CALNXJ010000012">
    <property type="protein sequence ID" value="CAH3110291.1"/>
    <property type="molecule type" value="Genomic_DNA"/>
</dbReference>
<feature type="repeat" description="ANK" evidence="10">
    <location>
        <begin position="1008"/>
        <end position="1040"/>
    </location>
</feature>
<feature type="transmembrane region" description="Helical" evidence="12">
    <location>
        <begin position="1268"/>
        <end position="1290"/>
    </location>
</feature>
<feature type="region of interest" description="Disordered" evidence="11">
    <location>
        <begin position="1637"/>
        <end position="1673"/>
    </location>
</feature>
<evidence type="ECO:0000256" key="10">
    <source>
        <dbReference type="PROSITE-ProRule" id="PRU00023"/>
    </source>
</evidence>
<feature type="transmembrane region" description="Helical" evidence="12">
    <location>
        <begin position="1406"/>
        <end position="1427"/>
    </location>
</feature>
<dbReference type="GO" id="GO:0016020">
    <property type="term" value="C:membrane"/>
    <property type="evidence" value="ECO:0007669"/>
    <property type="project" value="UniProtKB-SubCell"/>
</dbReference>
<dbReference type="SUPFAM" id="SSF48403">
    <property type="entry name" value="Ankyrin repeat"/>
    <property type="match status" value="4"/>
</dbReference>
<feature type="repeat" description="ANK" evidence="10">
    <location>
        <begin position="689"/>
        <end position="710"/>
    </location>
</feature>
<dbReference type="PRINTS" id="PR01097">
    <property type="entry name" value="TRNSRECEPTRP"/>
</dbReference>
<keyword evidence="4" id="KW-0677">Repeat</keyword>
<feature type="repeat" description="ANK" evidence="10">
    <location>
        <begin position="623"/>
        <end position="655"/>
    </location>
</feature>
<sequence length="1983" mass="219008">MPNGGPGSSPSSRRPSLRPPSPGTDSAVAQIQPRRGSRVLFDTKTPPSILRWELLNRVLALSLKGDWPAVDQHLNSLERNNMEVSSTEVEDNGLTPLMLAARDNKHNIVEKLLELGAVVTDKDKGGRSALHYAACSGSDGIVKLLLSKKSDPTLPAGPEEQLPLHIACSRPSGALEIVKTLLKATGKDAKLLTDKSGSIPLYLAIMAGNQQVVKELLSSQTEQQVKITRGINGDTVLHAAVRKREIDIAKILVECGCPVDVQNSEGQTALHIAAYEGDETMIKFLQAARADANIADSHDRTPLHLAAQRGHSVVAEFLVDKLKANVNLRTKDGSTLMHIAAQAGHPDTALVFLKKGVPLHMPNKDGAVCLHAAARRGHVAVVRALLSKGASVDTKTKDQYTALHIAVKHCKPQVVQVLLGYGANVQHRGGKAEETPLHIAARTKDGEKVAEMLTKSGADVNAPSDNGETAVHVAARFGNLKILKLLINEKADAARRAKNGESALHHAIRAGHYLVLEELIRVLFQMKSKAVARLVINMPTDKGETPLHYAAKLSKLKVKGNADIDIVKLLLEHGADCTAVTHQSMETPIHECARSGNNDILIALLKSIPPSKLQVTVNKRSSSGSSPLLVASYKGNAEIVRTLLKYHARVDVFDESGRAALHICAERGHLEVAKELLEHKAYVNAKSKVGLTPLHLAAESGHKELVGLLVASHKASVDALTLEKKTALHLAAEKGRLQVCEHLLELRADISALDNKGQTPLHYAAQNDHSQVVTLFLTHKPGVMMQQNAEGSTCVHIAAMKGSVSVMKELLKFNPSGITTARNKGKFSTPLLLAASGGHKVVVEVLIAHGASASDEDAEGMTVLHLAARFGHVDVLEVLRGKVPWSMASVKTGLSALHVAAQYGQIEVVREMLLKVSGTIKSESPAMMNNGDKGPRSDYCFTPLHLAAQSGHVGVVRILLNSPGVRVDSATAVHGSIPLHLAAENGHSEVVSILLSKSTLQLHVKDKLGRTAMHLAAANGHRELISQLIGQGADINAPDENGYAPMHMAAEAGHVEVVKLLVESGASPRVESQDGKFPICYAAMHGHLTVVKFLLQEELSTETLLGDRKFLFDLMVCSNLDENESVIDFILQCPAPIYAAAKLSKHYRNESTREKERGRDLLAAGDVCENIASELLSLACADSAEILLTAVDDREVPFLDYLIECDQKKCVSHPSVQVYLGDVWRGDFQWDDWKYFLLFTLCLICPPLWAFLCIPWKDSYHKIPIIKFICHLISHFYLIVLFCFTVVVPWTDLTGKTLLPRWYEWLLLIWLSGLFLSQLTDPHDRAGLGWIPIIVLFLSLIGIFVHLAAFGIHDDYKGDVIYARNQFFAISMMLCFAQLLDFLSFHHLFGPWGVIIRDLMYDLVRFLVILLIFMVGFTAHLAAVYRPRTQLKPHNGTALGLQDTPKSFLQCFELLFFSLFGLTEVNKLKINEESDQETHVFVLAKATFGIYNLITIIVLINLLIAMMSDTYQRIQMQSDIEWKFGRAKLIRNMKRSTTTPSPLNLVTKLFSYIRVLYKAKFKCCRADIIDILRTDEQLPESNSVNPLYETSNSWPPNGSINHRGSTYRTARIEDVIDWKALVKKFISLRGNTSDLAGGGQVNRDKLASPRESHVNMRARTESGQGRRPGTGMGSTLSLHRVVAATVRKIDIVSNIKDASETVPDCRLEEFVWYTSRLKDFPCPKNCVLSEMAAPILPAGAALFSDGGFCEDMFLCRRYVNVPKYFDPKLLFFGSGNGPLKLCQRLMDNVVNSPNLLTVRPSISLLSMIPSVVDSLPSTMKGLQIVAFGKKYNWTQDEPEGVFFVTDYDTVRIDGLKKKKDMAVEDFLEWRNFPRERLYGVIFQEIEPLWLSRVRSAEIFNFKKRLADVLQVKSENVFWLQTQQEAFDLLSITMTKIYRWREDKESEENEKIARGEVKLTQEEKQKELLEPTTMLYGDIAEKNG</sequence>
<feature type="repeat" description="ANK" evidence="10">
    <location>
        <begin position="432"/>
        <end position="465"/>
    </location>
</feature>
<dbReference type="InterPro" id="IPR002110">
    <property type="entry name" value="Ankyrin_rpt"/>
</dbReference>
<feature type="repeat" description="ANK" evidence="10">
    <location>
        <begin position="656"/>
        <end position="688"/>
    </location>
</feature>
<feature type="repeat" description="ANK" evidence="10">
    <location>
        <begin position="974"/>
        <end position="998"/>
    </location>
</feature>
<feature type="transmembrane region" description="Helical" evidence="12">
    <location>
        <begin position="1235"/>
        <end position="1256"/>
    </location>
</feature>
<keyword evidence="2" id="KW-0813">Transport</keyword>
<evidence type="ECO:0000259" key="13">
    <source>
        <dbReference type="Pfam" id="PF00520"/>
    </source>
</evidence>
<evidence type="ECO:0000256" key="4">
    <source>
        <dbReference type="ARBA" id="ARBA00022737"/>
    </source>
</evidence>
<feature type="compositionally biased region" description="Basic and acidic residues" evidence="11">
    <location>
        <begin position="1642"/>
        <end position="1660"/>
    </location>
</feature>
<evidence type="ECO:0000256" key="11">
    <source>
        <dbReference type="SAM" id="MobiDB-lite"/>
    </source>
</evidence>
<feature type="repeat" description="ANK" evidence="10">
    <location>
        <begin position="756"/>
        <end position="788"/>
    </location>
</feature>
<feature type="repeat" description="ANK" evidence="10">
    <location>
        <begin position="542"/>
        <end position="582"/>
    </location>
</feature>
<dbReference type="Pfam" id="PF00520">
    <property type="entry name" value="Ion_trans"/>
    <property type="match status" value="1"/>
</dbReference>
<feature type="transmembrane region" description="Helical" evidence="12">
    <location>
        <begin position="1327"/>
        <end position="1347"/>
    </location>
</feature>
<evidence type="ECO:0000256" key="9">
    <source>
        <dbReference type="ARBA" id="ARBA00023303"/>
    </source>
</evidence>
<dbReference type="PROSITE" id="PS50297">
    <property type="entry name" value="ANK_REP_REGION"/>
    <property type="match status" value="23"/>
</dbReference>
<dbReference type="Pfam" id="PF12796">
    <property type="entry name" value="Ank_2"/>
    <property type="match status" value="9"/>
</dbReference>
<dbReference type="SMART" id="SM00248">
    <property type="entry name" value="ANK"/>
    <property type="match status" value="29"/>
</dbReference>
<accession>A0AAU9WD30</accession>
<keyword evidence="5 12" id="KW-1133">Transmembrane helix</keyword>
<keyword evidence="6 10" id="KW-0040">ANK repeat</keyword>
<proteinExistence type="predicted"/>
<dbReference type="Pfam" id="PF13637">
    <property type="entry name" value="Ank_4"/>
    <property type="match status" value="1"/>
</dbReference>
<evidence type="ECO:0000256" key="2">
    <source>
        <dbReference type="ARBA" id="ARBA00022448"/>
    </source>
</evidence>
<evidence type="ECO:0000256" key="1">
    <source>
        <dbReference type="ARBA" id="ARBA00004141"/>
    </source>
</evidence>
<evidence type="ECO:0000256" key="8">
    <source>
        <dbReference type="ARBA" id="ARBA00023136"/>
    </source>
</evidence>
<evidence type="ECO:0000313" key="14">
    <source>
        <dbReference type="EMBL" id="CAH3110291.1"/>
    </source>
</evidence>
<feature type="repeat" description="ANK" evidence="10">
    <location>
        <begin position="365"/>
        <end position="397"/>
    </location>
</feature>
<dbReference type="PRINTS" id="PR01415">
    <property type="entry name" value="ANKYRIN"/>
</dbReference>
<name>A0AAU9WD30_9CNID</name>
<feature type="region of interest" description="Disordered" evidence="11">
    <location>
        <begin position="1"/>
        <end position="40"/>
    </location>
</feature>
<keyword evidence="15" id="KW-1185">Reference proteome</keyword>
<gene>
    <name evidence="14" type="ORF">PMEA_00003587</name>
</gene>
<protein>
    <recommendedName>
        <fullName evidence="13">Ion transport domain-containing protein</fullName>
    </recommendedName>
</protein>
<feature type="repeat" description="ANK" evidence="10">
    <location>
        <begin position="265"/>
        <end position="297"/>
    </location>
</feature>
<evidence type="ECO:0000256" key="5">
    <source>
        <dbReference type="ARBA" id="ARBA00022989"/>
    </source>
</evidence>
<evidence type="ECO:0000256" key="7">
    <source>
        <dbReference type="ARBA" id="ARBA00023065"/>
    </source>
</evidence>
<feature type="repeat" description="ANK" evidence="10">
    <location>
        <begin position="92"/>
        <end position="124"/>
    </location>
</feature>
<feature type="transmembrane region" description="Helical" evidence="12">
    <location>
        <begin position="1367"/>
        <end position="1385"/>
    </location>
</feature>
<dbReference type="Pfam" id="PF00023">
    <property type="entry name" value="Ank"/>
    <property type="match status" value="2"/>
</dbReference>
<dbReference type="InterPro" id="IPR002153">
    <property type="entry name" value="TRPC_channel"/>
</dbReference>
<dbReference type="InterPro" id="IPR005821">
    <property type="entry name" value="Ion_trans_dom"/>
</dbReference>
<feature type="repeat" description="ANK" evidence="10">
    <location>
        <begin position="332"/>
        <end position="364"/>
    </location>
</feature>
<feature type="repeat" description="ANK" evidence="10">
    <location>
        <begin position="466"/>
        <end position="498"/>
    </location>
</feature>
<feature type="repeat" description="ANK" evidence="10">
    <location>
        <begin position="892"/>
        <end position="925"/>
    </location>
</feature>
<organism evidence="14 15">
    <name type="scientific">Pocillopora meandrina</name>
    <dbReference type="NCBI Taxonomy" id="46732"/>
    <lineage>
        <taxon>Eukaryota</taxon>
        <taxon>Metazoa</taxon>
        <taxon>Cnidaria</taxon>
        <taxon>Anthozoa</taxon>
        <taxon>Hexacorallia</taxon>
        <taxon>Scleractinia</taxon>
        <taxon>Astrocoeniina</taxon>
        <taxon>Pocilloporidae</taxon>
        <taxon>Pocillopora</taxon>
    </lineage>
</organism>
<comment type="caution">
    <text evidence="14">The sequence shown here is derived from an EMBL/GenBank/DDBJ whole genome shotgun (WGS) entry which is preliminary data.</text>
</comment>
<evidence type="ECO:0000256" key="6">
    <source>
        <dbReference type="ARBA" id="ARBA00023043"/>
    </source>
</evidence>
<dbReference type="Proteomes" id="UP001159428">
    <property type="component" value="Unassembled WGS sequence"/>
</dbReference>
<dbReference type="GO" id="GO:0005262">
    <property type="term" value="F:calcium channel activity"/>
    <property type="evidence" value="ECO:0007669"/>
    <property type="project" value="InterPro"/>
</dbReference>
<feature type="domain" description="Ion transport" evidence="13">
    <location>
        <begin position="1330"/>
        <end position="1517"/>
    </location>
</feature>
<dbReference type="InterPro" id="IPR036770">
    <property type="entry name" value="Ankyrin_rpt-contain_sf"/>
</dbReference>
<dbReference type="PROSITE" id="PS50088">
    <property type="entry name" value="ANK_REPEAT"/>
    <property type="match status" value="23"/>
</dbReference>
<dbReference type="PANTHER" id="PTHR24198:SF165">
    <property type="entry name" value="ANKYRIN REPEAT-CONTAINING PROTEIN-RELATED"/>
    <property type="match status" value="1"/>
</dbReference>
<dbReference type="PANTHER" id="PTHR24198">
    <property type="entry name" value="ANKYRIN REPEAT AND PROTEIN KINASE DOMAIN-CONTAINING PROTEIN"/>
    <property type="match status" value="1"/>
</dbReference>
<evidence type="ECO:0000256" key="12">
    <source>
        <dbReference type="SAM" id="Phobius"/>
    </source>
</evidence>
<feature type="repeat" description="ANK" evidence="10">
    <location>
        <begin position="1041"/>
        <end position="1073"/>
    </location>
</feature>
<feature type="repeat" description="ANK" evidence="10">
    <location>
        <begin position="125"/>
        <end position="157"/>
    </location>
</feature>
<dbReference type="Gene3D" id="1.25.40.20">
    <property type="entry name" value="Ankyrin repeat-containing domain"/>
    <property type="match status" value="8"/>
</dbReference>
<comment type="subcellular location">
    <subcellularLocation>
        <location evidence="1">Membrane</location>
        <topology evidence="1">Multi-pass membrane protein</topology>
    </subcellularLocation>
</comment>
<keyword evidence="8 12" id="KW-0472">Membrane</keyword>
<feature type="repeat" description="ANK" evidence="10">
    <location>
        <begin position="826"/>
        <end position="858"/>
    </location>
</feature>
<feature type="repeat" description="ANK" evidence="10">
    <location>
        <begin position="398"/>
        <end position="430"/>
    </location>
</feature>
<evidence type="ECO:0000256" key="3">
    <source>
        <dbReference type="ARBA" id="ARBA00022692"/>
    </source>
</evidence>
<feature type="transmembrane region" description="Helical" evidence="12">
    <location>
        <begin position="1486"/>
        <end position="1507"/>
    </location>
</feature>
<keyword evidence="7" id="KW-0406">Ion transport</keyword>
<feature type="repeat" description="ANK" evidence="10">
    <location>
        <begin position="232"/>
        <end position="264"/>
    </location>
</feature>